<organism evidence="9 10">
    <name type="scientific">Hibiscus syriacus</name>
    <name type="common">Rose of Sharon</name>
    <dbReference type="NCBI Taxonomy" id="106335"/>
    <lineage>
        <taxon>Eukaryota</taxon>
        <taxon>Viridiplantae</taxon>
        <taxon>Streptophyta</taxon>
        <taxon>Embryophyta</taxon>
        <taxon>Tracheophyta</taxon>
        <taxon>Spermatophyta</taxon>
        <taxon>Magnoliopsida</taxon>
        <taxon>eudicotyledons</taxon>
        <taxon>Gunneridae</taxon>
        <taxon>Pentapetalae</taxon>
        <taxon>rosids</taxon>
        <taxon>malvids</taxon>
        <taxon>Malvales</taxon>
        <taxon>Malvaceae</taxon>
        <taxon>Malvoideae</taxon>
        <taxon>Hibiscus</taxon>
    </lineage>
</organism>
<proteinExistence type="inferred from homology"/>
<evidence type="ECO:0000313" key="10">
    <source>
        <dbReference type="Proteomes" id="UP000436088"/>
    </source>
</evidence>
<dbReference type="Proteomes" id="UP000436088">
    <property type="component" value="Unassembled WGS sequence"/>
</dbReference>
<keyword evidence="10" id="KW-1185">Reference proteome</keyword>
<dbReference type="GO" id="GO:0009734">
    <property type="term" value="P:auxin-activated signaling pathway"/>
    <property type="evidence" value="ECO:0007669"/>
    <property type="project" value="UniProtKB-KW"/>
</dbReference>
<dbReference type="Gene3D" id="3.10.20.90">
    <property type="entry name" value="Phosphatidylinositol 3-kinase Catalytic Subunit, Chain A, domain 1"/>
    <property type="match status" value="1"/>
</dbReference>
<evidence type="ECO:0000256" key="2">
    <source>
        <dbReference type="ARBA" id="ARBA00007853"/>
    </source>
</evidence>
<reference evidence="9" key="1">
    <citation type="submission" date="2019-09" db="EMBL/GenBank/DDBJ databases">
        <title>Draft genome information of white flower Hibiscus syriacus.</title>
        <authorList>
            <person name="Kim Y.-M."/>
        </authorList>
    </citation>
    <scope>NUCLEOTIDE SEQUENCE [LARGE SCALE GENOMIC DNA]</scope>
    <source>
        <strain evidence="9">YM2019G1</strain>
    </source>
</reference>
<comment type="subcellular location">
    <subcellularLocation>
        <location evidence="1">Nucleus</location>
    </subcellularLocation>
</comment>
<evidence type="ECO:0000256" key="7">
    <source>
        <dbReference type="ARBA" id="ARBA00023294"/>
    </source>
</evidence>
<dbReference type="GO" id="GO:0005634">
    <property type="term" value="C:nucleus"/>
    <property type="evidence" value="ECO:0007669"/>
    <property type="project" value="UniProtKB-SubCell"/>
</dbReference>
<dbReference type="EMBL" id="VEPZ02001409">
    <property type="protein sequence ID" value="KAE8674795.1"/>
    <property type="molecule type" value="Genomic_DNA"/>
</dbReference>
<evidence type="ECO:0000313" key="9">
    <source>
        <dbReference type="EMBL" id="KAE8674795.1"/>
    </source>
</evidence>
<dbReference type="InterPro" id="IPR044835">
    <property type="entry name" value="ARF_plant"/>
</dbReference>
<dbReference type="AlphaFoldDB" id="A0A6A2Y2Q6"/>
<evidence type="ECO:0000256" key="4">
    <source>
        <dbReference type="ARBA" id="ARBA00023125"/>
    </source>
</evidence>
<dbReference type="Pfam" id="PF06507">
    <property type="entry name" value="ARF_AD"/>
    <property type="match status" value="1"/>
</dbReference>
<name>A0A6A2Y2Q6_HIBSY</name>
<dbReference type="InterPro" id="IPR010525">
    <property type="entry name" value="ARF_dom"/>
</dbReference>
<comment type="similarity">
    <text evidence="2">Belongs to the ARF family.</text>
</comment>
<evidence type="ECO:0000256" key="5">
    <source>
        <dbReference type="ARBA" id="ARBA00023163"/>
    </source>
</evidence>
<keyword evidence="7" id="KW-0927">Auxin signaling pathway</keyword>
<keyword evidence="4" id="KW-0238">DNA-binding</keyword>
<comment type="caution">
    <text evidence="9">The sequence shown here is derived from an EMBL/GenBank/DDBJ whole genome shotgun (WGS) entry which is preliminary data.</text>
</comment>
<evidence type="ECO:0000256" key="1">
    <source>
        <dbReference type="ARBA" id="ARBA00004123"/>
    </source>
</evidence>
<dbReference type="GO" id="GO:0003677">
    <property type="term" value="F:DNA binding"/>
    <property type="evidence" value="ECO:0007669"/>
    <property type="project" value="UniProtKB-KW"/>
</dbReference>
<keyword evidence="5" id="KW-0804">Transcription</keyword>
<keyword evidence="6" id="KW-0539">Nucleus</keyword>
<sequence length="938" mass="103879">MFTNKCVSVTLDESNCMLWNSIYSLSCAIIGWKKLLNGSVPSPCSTVTLDDERVVDNDAYEVFFAQGSALASWLLSTIDPFLSHLVGVETTIEIWSKVIQFFANKSSSTIVNLHYKLKLIRKGDLSMHTYIAQVNEICDAFSTCDAPVSDYEQIVTILNGAPVPLVIPVLVPAVWQARPPTIVVGTCLIYKRRGVLTLGRHIISQLMQHLLRIVLRFKARGVDGNGVKSLKEVKAGVLVNGWAEITLLEQMKLLKETQHQSGTRKDIKSELWHACAGPLVSLPQVGSLVYYFPQGHSEQVSMSTKRMMTSQVPNYPNLPSQLMCQVHNATPCRKPKRHLLTTGGVRLLDQKSLGQGILSFYQLLVGVRHANCQQTTMSLSVLSPDSMHIGVLAAAAHAAANRSPFTIFYNPRGYPSEFVIPVAKYYNSVYGSQVSIGMRFGMMFETKETRKHRYMGTIVDNSDLDPLRWPGSNWRNLQVEWDEPGCNNKQNRISAWEVETPQNLFIFPYRTSGTESEWGNLIKRPFLQFPGNGHGSLPYLITNSCSKQLMKIMLSPQLVNHPGTFASISHISAAKVFPLDEIKNMQSTGNQKLPFPNENHNPSQLALDQPDPTNMQKNHANGHGTHILQTASQLQHNLCTIQSQLNSPILQAHHVQVAQHDSSSLSCFLPFLDTDEWTSLLSSEDCLSGIYRSPGPVPLVGLQDSSTASHEATNSSLTTGSWDALNYQPSDCRLSSQADQLCLFTKQNLYSLNSGETRNLFDDSNNRSGIYICLNVDIVWLETLAVIRMFSLRLPLQALQLGISIDKTPDNSAVTSLSNVDIEVQKAGSIGRSIDVTSFKNYDELISAIECMFGLKGLLEDPKGSGWKLYTINSVKITTCNGYDFVCRESVGCVRCIRILSLTEVKRMSEEGIKLLNSAALQGTNGCSSEGCNAKNEQ</sequence>
<dbReference type="PANTHER" id="PTHR31384:SF10">
    <property type="entry name" value="AUXIN RESPONSE FACTOR 5"/>
    <property type="match status" value="1"/>
</dbReference>
<dbReference type="FunFam" id="2.30.30.1040:FF:000001">
    <property type="entry name" value="Auxin response factor"/>
    <property type="match status" value="1"/>
</dbReference>
<gene>
    <name evidence="9" type="ORF">F3Y22_tig00111715pilonHSYRG00064</name>
</gene>
<evidence type="ECO:0000256" key="3">
    <source>
        <dbReference type="ARBA" id="ARBA00023015"/>
    </source>
</evidence>
<evidence type="ECO:0000256" key="6">
    <source>
        <dbReference type="ARBA" id="ARBA00023242"/>
    </source>
</evidence>
<protein>
    <recommendedName>
        <fullName evidence="8">Auxin response factor domain-containing protein</fullName>
    </recommendedName>
</protein>
<keyword evidence="3" id="KW-0805">Transcription regulation</keyword>
<evidence type="ECO:0000259" key="8">
    <source>
        <dbReference type="Pfam" id="PF06507"/>
    </source>
</evidence>
<dbReference type="Gene3D" id="2.30.30.1040">
    <property type="match status" value="1"/>
</dbReference>
<accession>A0A6A2Y2Q6</accession>
<dbReference type="GO" id="GO:0006355">
    <property type="term" value="P:regulation of DNA-templated transcription"/>
    <property type="evidence" value="ECO:0007669"/>
    <property type="project" value="InterPro"/>
</dbReference>
<dbReference type="PANTHER" id="PTHR31384">
    <property type="entry name" value="AUXIN RESPONSE FACTOR 4-RELATED"/>
    <property type="match status" value="1"/>
</dbReference>
<feature type="domain" description="Auxin response factor" evidence="8">
    <location>
        <begin position="418"/>
        <end position="500"/>
    </location>
</feature>